<reference evidence="18" key="1">
    <citation type="submission" date="2018-11" db="EMBL/GenBank/DDBJ databases">
        <title>Shewanella sp. M2.</title>
        <authorList>
            <person name="Hwang Y.J."/>
            <person name="Hwang C.Y."/>
        </authorList>
    </citation>
    <scope>NUCLEOTIDE SEQUENCE [LARGE SCALE GENOMIC DNA]</scope>
    <source>
        <strain evidence="18">LMG 19866</strain>
    </source>
</reference>
<feature type="binding site" evidence="16">
    <location>
        <position position="89"/>
    </location>
    <ligand>
        <name>GTP</name>
        <dbReference type="ChEBI" id="CHEBI:37565"/>
    </ligand>
</feature>
<proteinExistence type="inferred from homology"/>
<feature type="binding site" evidence="16">
    <location>
        <position position="67"/>
    </location>
    <ligand>
        <name>GTP</name>
        <dbReference type="ChEBI" id="CHEBI:37565"/>
    </ligand>
</feature>
<dbReference type="GO" id="GO:0005524">
    <property type="term" value="F:ATP binding"/>
    <property type="evidence" value="ECO:0007669"/>
    <property type="project" value="UniProtKB-UniRule"/>
</dbReference>
<evidence type="ECO:0000256" key="1">
    <source>
        <dbReference type="ARBA" id="ARBA00000312"/>
    </source>
</evidence>
<evidence type="ECO:0000256" key="8">
    <source>
        <dbReference type="ARBA" id="ARBA00022573"/>
    </source>
</evidence>
<evidence type="ECO:0000256" key="13">
    <source>
        <dbReference type="ARBA" id="ARBA00023134"/>
    </source>
</evidence>
<protein>
    <recommendedName>
        <fullName evidence="14">Bifunctional adenosylcobalamin biosynthesis protein</fullName>
        <ecNumber evidence="14">2.7.1.156</ecNumber>
        <ecNumber evidence="14">2.7.7.62</ecNumber>
    </recommendedName>
</protein>
<dbReference type="NCBIfam" id="NF004469">
    <property type="entry name" value="PRK05800.1"/>
    <property type="match status" value="1"/>
</dbReference>
<evidence type="ECO:0000313" key="18">
    <source>
        <dbReference type="Proteomes" id="UP000278035"/>
    </source>
</evidence>
<dbReference type="EC" id="2.7.7.62" evidence="14"/>
<evidence type="ECO:0000256" key="4">
    <source>
        <dbReference type="ARBA" id="ARBA00003889"/>
    </source>
</evidence>
<dbReference type="AlphaFoldDB" id="A0A3G8LV72"/>
<dbReference type="EMBL" id="CP034015">
    <property type="protein sequence ID" value="AZG73294.1"/>
    <property type="molecule type" value="Genomic_DNA"/>
</dbReference>
<keyword evidence="18" id="KW-1185">Reference proteome</keyword>
<dbReference type="GO" id="GO:0009236">
    <property type="term" value="P:cobalamin biosynthetic process"/>
    <property type="evidence" value="ECO:0007669"/>
    <property type="project" value="UniProtKB-UniRule"/>
</dbReference>
<evidence type="ECO:0000256" key="16">
    <source>
        <dbReference type="PIRSR" id="PIRSR006135-2"/>
    </source>
</evidence>
<keyword evidence="11 14" id="KW-0418">Kinase</keyword>
<sequence length="185" mass="20063">MKQLIIGGARSGKSTLATKTALTWQNLSGGKITLIVTAQPDGVIGSEMSKRIVHHQMNRPSDWDVIEAWTDLAEAIDHAQADNTLILVDCLTLWLANELMSNEGKWLAAKARLLSTVANSHCPIIMIGNEVGQGVVPMGEFNRKFVDELGWLHQHLGAVVDTVTVCIAGLPMILKSKQINSSNSL</sequence>
<dbReference type="Gene3D" id="3.40.50.300">
    <property type="entry name" value="P-loop containing nucleotide triphosphate hydrolases"/>
    <property type="match status" value="1"/>
</dbReference>
<dbReference type="SUPFAM" id="SSF52540">
    <property type="entry name" value="P-loop containing nucleoside triphosphate hydrolases"/>
    <property type="match status" value="1"/>
</dbReference>
<evidence type="ECO:0000256" key="12">
    <source>
        <dbReference type="ARBA" id="ARBA00022840"/>
    </source>
</evidence>
<evidence type="ECO:0000256" key="3">
    <source>
        <dbReference type="ARBA" id="ARBA00001522"/>
    </source>
</evidence>
<comment type="catalytic activity">
    <reaction evidence="2 14">
        <text>adenosylcob(III)inamide phosphate + GTP + H(+) = adenosylcob(III)inamide-GDP + diphosphate</text>
        <dbReference type="Rhea" id="RHEA:22712"/>
        <dbReference type="ChEBI" id="CHEBI:15378"/>
        <dbReference type="ChEBI" id="CHEBI:33019"/>
        <dbReference type="ChEBI" id="CHEBI:37565"/>
        <dbReference type="ChEBI" id="CHEBI:58502"/>
        <dbReference type="ChEBI" id="CHEBI:60487"/>
        <dbReference type="EC" id="2.7.7.62"/>
    </reaction>
</comment>
<keyword evidence="12 14" id="KW-0067">ATP-binding</keyword>
<organism evidence="17 18">
    <name type="scientific">Shewanella livingstonensis</name>
    <dbReference type="NCBI Taxonomy" id="150120"/>
    <lineage>
        <taxon>Bacteria</taxon>
        <taxon>Pseudomonadati</taxon>
        <taxon>Pseudomonadota</taxon>
        <taxon>Gammaproteobacteria</taxon>
        <taxon>Alteromonadales</taxon>
        <taxon>Shewanellaceae</taxon>
        <taxon>Shewanella</taxon>
    </lineage>
</organism>
<feature type="active site" description="GMP-histidine intermediate" evidence="15">
    <location>
        <position position="55"/>
    </location>
</feature>
<dbReference type="CDD" id="cd00544">
    <property type="entry name" value="CobU"/>
    <property type="match status" value="1"/>
</dbReference>
<evidence type="ECO:0000256" key="7">
    <source>
        <dbReference type="ARBA" id="ARBA00007490"/>
    </source>
</evidence>
<keyword evidence="10 14" id="KW-0547">Nucleotide-binding</keyword>
<dbReference type="GO" id="GO:0043752">
    <property type="term" value="F:adenosylcobinamide kinase activity"/>
    <property type="evidence" value="ECO:0007669"/>
    <property type="project" value="UniProtKB-EC"/>
</dbReference>
<evidence type="ECO:0000256" key="2">
    <source>
        <dbReference type="ARBA" id="ARBA00000711"/>
    </source>
</evidence>
<evidence type="ECO:0000256" key="14">
    <source>
        <dbReference type="PIRNR" id="PIRNR006135"/>
    </source>
</evidence>
<keyword evidence="17" id="KW-0548">Nucleotidyltransferase</keyword>
<dbReference type="UniPathway" id="UPA00148">
    <property type="reaction ID" value="UER00236"/>
</dbReference>
<evidence type="ECO:0000256" key="5">
    <source>
        <dbReference type="ARBA" id="ARBA00004692"/>
    </source>
</evidence>
<evidence type="ECO:0000256" key="10">
    <source>
        <dbReference type="ARBA" id="ARBA00022741"/>
    </source>
</evidence>
<dbReference type="Pfam" id="PF02283">
    <property type="entry name" value="CobU"/>
    <property type="match status" value="1"/>
</dbReference>
<name>A0A3G8LV72_9GAMM</name>
<dbReference type="RefSeq" id="WP_124730851.1">
    <property type="nucleotide sequence ID" value="NZ_CBCSKC010000064.1"/>
</dbReference>
<keyword evidence="8 14" id="KW-0169">Cobalamin biosynthesis</keyword>
<evidence type="ECO:0000256" key="11">
    <source>
        <dbReference type="ARBA" id="ARBA00022777"/>
    </source>
</evidence>
<dbReference type="GO" id="GO:0008820">
    <property type="term" value="F:cobinamide phosphate guanylyltransferase activity"/>
    <property type="evidence" value="ECO:0007669"/>
    <property type="project" value="UniProtKB-UniRule"/>
</dbReference>
<keyword evidence="9 14" id="KW-0808">Transferase</keyword>
<dbReference type="PANTHER" id="PTHR34848:SF1">
    <property type="entry name" value="BIFUNCTIONAL ADENOSYLCOBALAMIN BIOSYNTHESIS PROTEIN COBU"/>
    <property type="match status" value="1"/>
</dbReference>
<dbReference type="KEGG" id="slj:EGC82_11275"/>
<gene>
    <name evidence="17" type="ORF">EGC82_11275</name>
</gene>
<dbReference type="InterPro" id="IPR027417">
    <property type="entry name" value="P-loop_NTPase"/>
</dbReference>
<comment type="catalytic activity">
    <reaction evidence="3">
        <text>adenosylcob(III)inamide + GTP = adenosylcob(III)inamide phosphate + GDP + H(+)</text>
        <dbReference type="Rhea" id="RHEA:15765"/>
        <dbReference type="ChEBI" id="CHEBI:2480"/>
        <dbReference type="ChEBI" id="CHEBI:15378"/>
        <dbReference type="ChEBI" id="CHEBI:37565"/>
        <dbReference type="ChEBI" id="CHEBI:58189"/>
        <dbReference type="ChEBI" id="CHEBI:58502"/>
        <dbReference type="EC" id="2.7.1.156"/>
    </reaction>
</comment>
<comment type="catalytic activity">
    <reaction evidence="1 14">
        <text>adenosylcob(III)inamide + ATP = adenosylcob(III)inamide phosphate + ADP + H(+)</text>
        <dbReference type="Rhea" id="RHEA:15769"/>
        <dbReference type="ChEBI" id="CHEBI:2480"/>
        <dbReference type="ChEBI" id="CHEBI:15378"/>
        <dbReference type="ChEBI" id="CHEBI:30616"/>
        <dbReference type="ChEBI" id="CHEBI:58502"/>
        <dbReference type="ChEBI" id="CHEBI:456216"/>
        <dbReference type="EC" id="2.7.1.156"/>
    </reaction>
</comment>
<evidence type="ECO:0000256" key="15">
    <source>
        <dbReference type="PIRSR" id="PIRSR006135-1"/>
    </source>
</evidence>
<dbReference type="PANTHER" id="PTHR34848">
    <property type="match status" value="1"/>
</dbReference>
<evidence type="ECO:0000313" key="17">
    <source>
        <dbReference type="EMBL" id="AZG73294.1"/>
    </source>
</evidence>
<evidence type="ECO:0000256" key="6">
    <source>
        <dbReference type="ARBA" id="ARBA00005159"/>
    </source>
</evidence>
<dbReference type="Proteomes" id="UP000278035">
    <property type="component" value="Chromosome"/>
</dbReference>
<dbReference type="GO" id="GO:0005525">
    <property type="term" value="F:GTP binding"/>
    <property type="evidence" value="ECO:0007669"/>
    <property type="project" value="UniProtKB-UniRule"/>
</dbReference>
<comment type="pathway">
    <text evidence="5 14">Cofactor biosynthesis; adenosylcobalamin biosynthesis; adenosylcobalamin from cob(II)yrinate a,c-diamide: step 6/7.</text>
</comment>
<feature type="binding site" evidence="16">
    <location>
        <begin position="7"/>
        <end position="14"/>
    </location>
    <ligand>
        <name>GTP</name>
        <dbReference type="ChEBI" id="CHEBI:37565"/>
    </ligand>
</feature>
<comment type="similarity">
    <text evidence="7 14">Belongs to the CobU/CobP family.</text>
</comment>
<dbReference type="InterPro" id="IPR003203">
    <property type="entry name" value="CobU/CobP"/>
</dbReference>
<keyword evidence="13 14" id="KW-0342">GTP-binding</keyword>
<comment type="function">
    <text evidence="4 14">Catalyzes ATP-dependent phosphorylation of adenosylcobinamide and addition of GMP to adenosylcobinamide phosphate.</text>
</comment>
<dbReference type="PIRSF" id="PIRSF006135">
    <property type="entry name" value="CobU"/>
    <property type="match status" value="1"/>
</dbReference>
<dbReference type="EC" id="2.7.1.156" evidence="14"/>
<accession>A0A3G8LV72</accession>
<dbReference type="OrthoDB" id="9788370at2"/>
<comment type="pathway">
    <text evidence="6 14">Cofactor biosynthesis; adenosylcobalamin biosynthesis; adenosylcobalamin from cob(II)yrinate a,c-diamide: step 5/7.</text>
</comment>
<evidence type="ECO:0000256" key="9">
    <source>
        <dbReference type="ARBA" id="ARBA00022679"/>
    </source>
</evidence>